<comment type="caution">
    <text evidence="2">The sequence shown here is derived from an EMBL/GenBank/DDBJ whole genome shotgun (WGS) entry which is preliminary data.</text>
</comment>
<sequence length="196" mass="23022">MTFDEIRIIAIVYLAVLLPLLIYFTNKYEFPKWIASFYIISVVVCALGWELWFTYGWVDGDAVDLRRSEGLNIWLPKNINWLLNSMGDAGTVLLGGAWLMWISHKKDKSIFKKWKWSAFSVLLLWCIGQNIFVEMFLYHDQLAEGKVLSWAPLSPLGPYFNPVLFEFNNRTIMLQSQIPWMILPWFLYNTLINLNK</sequence>
<evidence type="ECO:0000256" key="1">
    <source>
        <dbReference type="SAM" id="Phobius"/>
    </source>
</evidence>
<feature type="transmembrane region" description="Helical" evidence="1">
    <location>
        <begin position="78"/>
        <end position="102"/>
    </location>
</feature>
<evidence type="ECO:0000313" key="2">
    <source>
        <dbReference type="EMBL" id="RZO26378.1"/>
    </source>
</evidence>
<feature type="transmembrane region" description="Helical" evidence="1">
    <location>
        <begin position="114"/>
        <end position="132"/>
    </location>
</feature>
<dbReference type="EMBL" id="SHBH01000013">
    <property type="protein sequence ID" value="RZO26378.1"/>
    <property type="molecule type" value="Genomic_DNA"/>
</dbReference>
<gene>
    <name evidence="2" type="ORF">EVA95_02220</name>
</gene>
<accession>A0A520MYS2</accession>
<dbReference type="AlphaFoldDB" id="A0A520MYS2"/>
<dbReference type="Proteomes" id="UP000319384">
    <property type="component" value="Unassembled WGS sequence"/>
</dbReference>
<feature type="transmembrane region" description="Helical" evidence="1">
    <location>
        <begin position="177"/>
        <end position="194"/>
    </location>
</feature>
<proteinExistence type="predicted"/>
<feature type="transmembrane region" description="Helical" evidence="1">
    <location>
        <begin position="37"/>
        <end position="58"/>
    </location>
</feature>
<evidence type="ECO:0000313" key="3">
    <source>
        <dbReference type="Proteomes" id="UP000319384"/>
    </source>
</evidence>
<name>A0A520MYS2_9GAMM</name>
<keyword evidence="1" id="KW-0812">Transmembrane</keyword>
<keyword evidence="1" id="KW-0472">Membrane</keyword>
<evidence type="ECO:0008006" key="4">
    <source>
        <dbReference type="Google" id="ProtNLM"/>
    </source>
</evidence>
<reference evidence="2 3" key="1">
    <citation type="submission" date="2019-02" db="EMBL/GenBank/DDBJ databases">
        <title>Prokaryotic population dynamics and viral predation in marine succession experiment using metagenomics: the confinement effect.</title>
        <authorList>
            <person name="Haro-Moreno J.M."/>
            <person name="Rodriguez-Valera F."/>
            <person name="Lopez-Perez M."/>
        </authorList>
    </citation>
    <scope>NUCLEOTIDE SEQUENCE [LARGE SCALE GENOMIC DNA]</scope>
    <source>
        <strain evidence="2">MED-G162</strain>
    </source>
</reference>
<organism evidence="2 3">
    <name type="scientific">SAR86 cluster bacterium</name>
    <dbReference type="NCBI Taxonomy" id="2030880"/>
    <lineage>
        <taxon>Bacteria</taxon>
        <taxon>Pseudomonadati</taxon>
        <taxon>Pseudomonadota</taxon>
        <taxon>Gammaproteobacteria</taxon>
        <taxon>SAR86 cluster</taxon>
    </lineage>
</organism>
<feature type="transmembrane region" description="Helical" evidence="1">
    <location>
        <begin position="6"/>
        <end position="25"/>
    </location>
</feature>
<keyword evidence="1" id="KW-1133">Transmembrane helix</keyword>
<protein>
    <recommendedName>
        <fullName evidence="4">Lycopene cyclase domain-containing protein</fullName>
    </recommendedName>
</protein>